<dbReference type="AlphaFoldDB" id="A0AAV4X6D9"/>
<evidence type="ECO:0000313" key="2">
    <source>
        <dbReference type="Proteomes" id="UP001054945"/>
    </source>
</evidence>
<sequence length="194" mass="22013">MPAIGVACGTEIFMTAIGKHQYNLVPCVVIQQTKIRRQMKHSPLKEQYYSGIRVYARTNFKAHSINTGLIHFFLFHEVKITGTGSRNVRGTCLSETKQHFTELNQLSLGAHAYEVDTPTAEDSGSLPFLMCSYFVITRRCIPGISLAANCLFQVMLPNLSRQVLFKASRKEMLFSSSHPQSLFRTHEHRYEAEI</sequence>
<reference evidence="1 2" key="1">
    <citation type="submission" date="2021-06" db="EMBL/GenBank/DDBJ databases">
        <title>Caerostris extrusa draft genome.</title>
        <authorList>
            <person name="Kono N."/>
            <person name="Arakawa K."/>
        </authorList>
    </citation>
    <scope>NUCLEOTIDE SEQUENCE [LARGE SCALE GENOMIC DNA]</scope>
</reference>
<accession>A0AAV4X6D9</accession>
<comment type="caution">
    <text evidence="1">The sequence shown here is derived from an EMBL/GenBank/DDBJ whole genome shotgun (WGS) entry which is preliminary data.</text>
</comment>
<name>A0AAV4X6D9_CAEEX</name>
<protein>
    <recommendedName>
        <fullName evidence="3">Ribosomal protein L5</fullName>
    </recommendedName>
</protein>
<dbReference type="Proteomes" id="UP001054945">
    <property type="component" value="Unassembled WGS sequence"/>
</dbReference>
<dbReference type="EMBL" id="BPLR01017201">
    <property type="protein sequence ID" value="GIY89399.1"/>
    <property type="molecule type" value="Genomic_DNA"/>
</dbReference>
<evidence type="ECO:0000313" key="1">
    <source>
        <dbReference type="EMBL" id="GIY89399.1"/>
    </source>
</evidence>
<proteinExistence type="predicted"/>
<keyword evidence="2" id="KW-1185">Reference proteome</keyword>
<evidence type="ECO:0008006" key="3">
    <source>
        <dbReference type="Google" id="ProtNLM"/>
    </source>
</evidence>
<gene>
    <name evidence="1" type="ORF">CEXT_342081</name>
</gene>
<organism evidence="1 2">
    <name type="scientific">Caerostris extrusa</name>
    <name type="common">Bark spider</name>
    <name type="synonym">Caerostris bankana</name>
    <dbReference type="NCBI Taxonomy" id="172846"/>
    <lineage>
        <taxon>Eukaryota</taxon>
        <taxon>Metazoa</taxon>
        <taxon>Ecdysozoa</taxon>
        <taxon>Arthropoda</taxon>
        <taxon>Chelicerata</taxon>
        <taxon>Arachnida</taxon>
        <taxon>Araneae</taxon>
        <taxon>Araneomorphae</taxon>
        <taxon>Entelegynae</taxon>
        <taxon>Araneoidea</taxon>
        <taxon>Araneidae</taxon>
        <taxon>Caerostris</taxon>
    </lineage>
</organism>